<dbReference type="PANTHER" id="PTHR22744">
    <property type="entry name" value="HELIX LOOP HELIX PROTEIN 21-RELATED"/>
    <property type="match status" value="1"/>
</dbReference>
<dbReference type="EMBL" id="CAJPWZ010001776">
    <property type="protein sequence ID" value="CAG2223183.1"/>
    <property type="molecule type" value="Genomic_DNA"/>
</dbReference>
<dbReference type="Proteomes" id="UP000683360">
    <property type="component" value="Unassembled WGS sequence"/>
</dbReference>
<sequence length="190" mass="22273">MFSSKFLEGSLKEIPLPGKKLSHFVQFLRYLFPGFEDQLTEDTDHHMLPLADEYQTDHLKKKIEKFLINGVMSKSDRITSVQIIINILEAEKYKLNGYLNACIAFASRKTFTRLTTTPKFEEISENTQFKISLKRWEDIDNIYQKSIRTNPGSVLNSEDHNELFQPLIKRKYPIYIKDVGKDLKPHMQEN</sequence>
<organism evidence="2 3">
    <name type="scientific">Mytilus edulis</name>
    <name type="common">Blue mussel</name>
    <dbReference type="NCBI Taxonomy" id="6550"/>
    <lineage>
        <taxon>Eukaryota</taxon>
        <taxon>Metazoa</taxon>
        <taxon>Spiralia</taxon>
        <taxon>Lophotrochozoa</taxon>
        <taxon>Mollusca</taxon>
        <taxon>Bivalvia</taxon>
        <taxon>Autobranchia</taxon>
        <taxon>Pteriomorphia</taxon>
        <taxon>Mytilida</taxon>
        <taxon>Mytiloidea</taxon>
        <taxon>Mytilidae</taxon>
        <taxon>Mytilinae</taxon>
        <taxon>Mytilus</taxon>
    </lineage>
</organism>
<name>A0A8S3SQY6_MYTED</name>
<evidence type="ECO:0000259" key="1">
    <source>
        <dbReference type="Pfam" id="PF00651"/>
    </source>
</evidence>
<dbReference type="InterPro" id="IPR011333">
    <property type="entry name" value="SKP1/BTB/POZ_sf"/>
</dbReference>
<dbReference type="Pfam" id="PF00651">
    <property type="entry name" value="BTB"/>
    <property type="match status" value="1"/>
</dbReference>
<accession>A0A8S3SQY6</accession>
<evidence type="ECO:0000313" key="3">
    <source>
        <dbReference type="Proteomes" id="UP000683360"/>
    </source>
</evidence>
<dbReference type="InterPro" id="IPR000210">
    <property type="entry name" value="BTB/POZ_dom"/>
</dbReference>
<dbReference type="PANTHER" id="PTHR22744:SF17">
    <property type="entry name" value="BTB DOMAIN-CONTAINING PROTEIN"/>
    <property type="match status" value="1"/>
</dbReference>
<gene>
    <name evidence="2" type="ORF">MEDL_36465</name>
</gene>
<evidence type="ECO:0000313" key="2">
    <source>
        <dbReference type="EMBL" id="CAG2223183.1"/>
    </source>
</evidence>
<feature type="domain" description="BTB" evidence="1">
    <location>
        <begin position="1"/>
        <end position="69"/>
    </location>
</feature>
<dbReference type="OrthoDB" id="6102704at2759"/>
<dbReference type="AlphaFoldDB" id="A0A8S3SQY6"/>
<comment type="caution">
    <text evidence="2">The sequence shown here is derived from an EMBL/GenBank/DDBJ whole genome shotgun (WGS) entry which is preliminary data.</text>
</comment>
<dbReference type="Gene3D" id="3.30.710.10">
    <property type="entry name" value="Potassium Channel Kv1.1, Chain A"/>
    <property type="match status" value="1"/>
</dbReference>
<reference evidence="2" key="1">
    <citation type="submission" date="2021-03" db="EMBL/GenBank/DDBJ databases">
        <authorList>
            <person name="Bekaert M."/>
        </authorList>
    </citation>
    <scope>NUCLEOTIDE SEQUENCE</scope>
</reference>
<keyword evidence="3" id="KW-1185">Reference proteome</keyword>
<protein>
    <recommendedName>
        <fullName evidence="1">BTB domain-containing protein</fullName>
    </recommendedName>
</protein>
<dbReference type="SUPFAM" id="SSF54695">
    <property type="entry name" value="POZ domain"/>
    <property type="match status" value="1"/>
</dbReference>
<proteinExistence type="predicted"/>